<sequence length="320" mass="34114">MRPLVASLIAALLLSAAHAGPADTLDLAILSDFNGPYGSTTYPAELSGAMRQILRWQPDAVLSAGDLIAGQKASLSNAQVQAMWAAFDRDVQGPLRNAGIPFAFTLGNHDAAHTRDRREAERYWQAHRPALNHADTRRFPFEYSFTLAAPSGKTLFVAVIDAPQADLSDQTLTWLRGQLTSAAAQQAGARLVLGHLPLAGISEGKNRPGEVLNLADAQALARIMQQTETLAYVSGHHAAAFPGRWHGVNTLATGGIGGRDYLGHPGSDRSTVTRLTVDLASSTATFAIVDTSTGKQLNPSDFPARLDGLNGPLIRIDRLE</sequence>
<dbReference type="GO" id="GO:0016787">
    <property type="term" value="F:hydrolase activity"/>
    <property type="evidence" value="ECO:0007669"/>
    <property type="project" value="InterPro"/>
</dbReference>
<keyword evidence="4" id="KW-1185">Reference proteome</keyword>
<organism evidence="3 4">
    <name type="scientific">Deinococcus radiophilus</name>
    <dbReference type="NCBI Taxonomy" id="32062"/>
    <lineage>
        <taxon>Bacteria</taxon>
        <taxon>Thermotogati</taxon>
        <taxon>Deinococcota</taxon>
        <taxon>Deinococci</taxon>
        <taxon>Deinococcales</taxon>
        <taxon>Deinococcaceae</taxon>
        <taxon>Deinococcus</taxon>
    </lineage>
</organism>
<feature type="signal peptide" evidence="1">
    <location>
        <begin position="1"/>
        <end position="19"/>
    </location>
</feature>
<evidence type="ECO:0000256" key="1">
    <source>
        <dbReference type="SAM" id="SignalP"/>
    </source>
</evidence>
<feature type="domain" description="Calcineurin-like phosphoesterase" evidence="2">
    <location>
        <begin position="46"/>
        <end position="236"/>
    </location>
</feature>
<evidence type="ECO:0000259" key="2">
    <source>
        <dbReference type="Pfam" id="PF00149"/>
    </source>
</evidence>
<dbReference type="InterPro" id="IPR004843">
    <property type="entry name" value="Calcineurin-like_PHP"/>
</dbReference>
<dbReference type="SUPFAM" id="SSF56300">
    <property type="entry name" value="Metallo-dependent phosphatases"/>
    <property type="match status" value="1"/>
</dbReference>
<name>A0A431VQG8_9DEIO</name>
<feature type="chain" id="PRO_5019142166" evidence="1">
    <location>
        <begin position="20"/>
        <end position="320"/>
    </location>
</feature>
<evidence type="ECO:0000313" key="4">
    <source>
        <dbReference type="Proteomes" id="UP000277766"/>
    </source>
</evidence>
<comment type="caution">
    <text evidence="3">The sequence shown here is derived from an EMBL/GenBank/DDBJ whole genome shotgun (WGS) entry which is preliminary data.</text>
</comment>
<dbReference type="AlphaFoldDB" id="A0A431VQG8"/>
<proteinExistence type="predicted"/>
<dbReference type="Pfam" id="PF00149">
    <property type="entry name" value="Metallophos"/>
    <property type="match status" value="1"/>
</dbReference>
<dbReference type="Proteomes" id="UP000277766">
    <property type="component" value="Unassembled WGS sequence"/>
</dbReference>
<gene>
    <name evidence="3" type="ORF">EJ104_10980</name>
</gene>
<dbReference type="RefSeq" id="WP_126352813.1">
    <property type="nucleotide sequence ID" value="NZ_CP086380.1"/>
</dbReference>
<reference evidence="3 4" key="1">
    <citation type="submission" date="2018-12" db="EMBL/GenBank/DDBJ databases">
        <title>Deinococcus radiophilus ATCC 27603 genome sequencing and assembly.</title>
        <authorList>
            <person name="Maclea K.S."/>
            <person name="Maynard C.R."/>
        </authorList>
    </citation>
    <scope>NUCLEOTIDE SEQUENCE [LARGE SCALE GENOMIC DNA]</scope>
    <source>
        <strain evidence="3 4">ATCC 27603</strain>
    </source>
</reference>
<dbReference type="EMBL" id="RXPE01000028">
    <property type="protein sequence ID" value="RTR25408.1"/>
    <property type="molecule type" value="Genomic_DNA"/>
</dbReference>
<protein>
    <submittedName>
        <fullName evidence="3">Metallophosphoesterase</fullName>
    </submittedName>
</protein>
<accession>A0A431VQG8</accession>
<keyword evidence="1" id="KW-0732">Signal</keyword>
<dbReference type="Gene3D" id="3.60.21.10">
    <property type="match status" value="1"/>
</dbReference>
<dbReference type="InterPro" id="IPR029052">
    <property type="entry name" value="Metallo-depent_PP-like"/>
</dbReference>
<evidence type="ECO:0000313" key="3">
    <source>
        <dbReference type="EMBL" id="RTR25408.1"/>
    </source>
</evidence>
<dbReference type="OrthoDB" id="651281at2"/>